<dbReference type="InterPro" id="IPR036775">
    <property type="entry name" value="DNA_pol_Y-fam_lit_finger_sf"/>
</dbReference>
<evidence type="ECO:0000256" key="2">
    <source>
        <dbReference type="ARBA" id="ARBA00025589"/>
    </source>
</evidence>
<gene>
    <name evidence="4" type="primary">dinB</name>
    <name evidence="6" type="ORF">C8E89_101280</name>
</gene>
<dbReference type="SUPFAM" id="SSF100879">
    <property type="entry name" value="Lesion bypass DNA polymerase (Y-family), little finger domain"/>
    <property type="match status" value="1"/>
</dbReference>
<dbReference type="RefSeq" id="WP_110314278.1">
    <property type="nucleotide sequence ID" value="NZ_QJJU01000001.1"/>
</dbReference>
<dbReference type="Gene3D" id="3.40.1170.60">
    <property type="match status" value="1"/>
</dbReference>
<dbReference type="GO" id="GO:0003684">
    <property type="term" value="F:damaged DNA binding"/>
    <property type="evidence" value="ECO:0007669"/>
    <property type="project" value="InterPro"/>
</dbReference>
<evidence type="ECO:0000256" key="4">
    <source>
        <dbReference type="HAMAP-Rule" id="MF_01113"/>
    </source>
</evidence>
<keyword evidence="4" id="KW-0227">DNA damage</keyword>
<comment type="cofactor">
    <cofactor evidence="4">
        <name>Mg(2+)</name>
        <dbReference type="ChEBI" id="CHEBI:18420"/>
    </cofactor>
    <text evidence="4">Binds 2 magnesium ions per subunit.</text>
</comment>
<reference evidence="6 7" key="2">
    <citation type="submission" date="2018-06" db="EMBL/GenBank/DDBJ databases">
        <title>Sequencing of bacterial isolates from soil warming experiment in Harvard Forest, Massachusetts, USA.</title>
        <authorList>
            <person name="Deangelis K.PhD."/>
        </authorList>
    </citation>
    <scope>NUCLEOTIDE SEQUENCE [LARGE SCALE GENOMIC DNA]</scope>
    <source>
        <strain evidence="6 7">GAS496</strain>
    </source>
</reference>
<dbReference type="InterPro" id="IPR043502">
    <property type="entry name" value="DNA/RNA_pol_sf"/>
</dbReference>
<dbReference type="AlphaFoldDB" id="A0A318HNT4"/>
<dbReference type="NCBIfam" id="NF002677">
    <property type="entry name" value="PRK02406.1"/>
    <property type="match status" value="1"/>
</dbReference>
<dbReference type="GO" id="GO:0006281">
    <property type="term" value="P:DNA repair"/>
    <property type="evidence" value="ECO:0007669"/>
    <property type="project" value="UniProtKB-UniRule"/>
</dbReference>
<dbReference type="EC" id="2.7.7.7" evidence="4"/>
<dbReference type="GO" id="GO:0006261">
    <property type="term" value="P:DNA-templated DNA replication"/>
    <property type="evidence" value="ECO:0007669"/>
    <property type="project" value="UniProtKB-UniRule"/>
</dbReference>
<comment type="subcellular location">
    <subcellularLocation>
        <location evidence="4">Cytoplasm</location>
    </subcellularLocation>
</comment>
<keyword evidence="4" id="KW-0235">DNA replication</keyword>
<dbReference type="InterPro" id="IPR017961">
    <property type="entry name" value="DNA_pol_Y-fam_little_finger"/>
</dbReference>
<comment type="subunit">
    <text evidence="4">Monomer.</text>
</comment>
<accession>A0A318HNT4</accession>
<dbReference type="GO" id="GO:0003887">
    <property type="term" value="F:DNA-directed DNA polymerase activity"/>
    <property type="evidence" value="ECO:0007669"/>
    <property type="project" value="UniProtKB-UniRule"/>
</dbReference>
<dbReference type="GO" id="GO:0009432">
    <property type="term" value="P:SOS response"/>
    <property type="evidence" value="ECO:0007669"/>
    <property type="project" value="TreeGrafter"/>
</dbReference>
<keyword evidence="4" id="KW-0238">DNA-binding</keyword>
<dbReference type="PANTHER" id="PTHR11076:SF33">
    <property type="entry name" value="DNA POLYMERASE KAPPA"/>
    <property type="match status" value="1"/>
</dbReference>
<protein>
    <recommendedName>
        <fullName evidence="4">DNA polymerase IV</fullName>
        <shortName evidence="4">Pol IV</shortName>
        <ecNumber evidence="4">2.7.7.7</ecNumber>
    </recommendedName>
</protein>
<feature type="binding site" evidence="4">
    <location>
        <position position="111"/>
    </location>
    <ligand>
        <name>Mg(2+)</name>
        <dbReference type="ChEBI" id="CHEBI:18420"/>
    </ligand>
</feature>
<feature type="binding site" evidence="4">
    <location>
        <position position="21"/>
    </location>
    <ligand>
        <name>Mg(2+)</name>
        <dbReference type="ChEBI" id="CHEBI:18420"/>
    </ligand>
</feature>
<evidence type="ECO:0000256" key="1">
    <source>
        <dbReference type="ARBA" id="ARBA00010945"/>
    </source>
</evidence>
<dbReference type="HAMAP" id="MF_01113">
    <property type="entry name" value="DNApol_IV"/>
    <property type="match status" value="1"/>
</dbReference>
<dbReference type="GO" id="GO:0042276">
    <property type="term" value="P:error-prone translesion synthesis"/>
    <property type="evidence" value="ECO:0007669"/>
    <property type="project" value="TreeGrafter"/>
</dbReference>
<keyword evidence="4" id="KW-0479">Metal-binding</keyword>
<keyword evidence="4" id="KW-0239">DNA-directed DNA polymerase</keyword>
<dbReference type="InterPro" id="IPR022880">
    <property type="entry name" value="DNApol_IV"/>
</dbReference>
<dbReference type="EMBL" id="QJJU01000001">
    <property type="protein sequence ID" value="PXX13132.1"/>
    <property type="molecule type" value="Genomic_DNA"/>
</dbReference>
<dbReference type="GO" id="GO:0005829">
    <property type="term" value="C:cytosol"/>
    <property type="evidence" value="ECO:0007669"/>
    <property type="project" value="TreeGrafter"/>
</dbReference>
<dbReference type="InterPro" id="IPR001126">
    <property type="entry name" value="UmuC"/>
</dbReference>
<dbReference type="PANTHER" id="PTHR11076">
    <property type="entry name" value="DNA REPAIR POLYMERASE UMUC / TRANSFERASE FAMILY MEMBER"/>
    <property type="match status" value="1"/>
</dbReference>
<dbReference type="Pfam" id="PF11799">
    <property type="entry name" value="IMS_C"/>
    <property type="match status" value="1"/>
</dbReference>
<dbReference type="Gene3D" id="3.30.1490.100">
    <property type="entry name" value="DNA polymerase, Y-family, little finger domain"/>
    <property type="match status" value="1"/>
</dbReference>
<keyword evidence="4" id="KW-0808">Transferase</keyword>
<keyword evidence="4" id="KW-0460">Magnesium</keyword>
<keyword evidence="4" id="KW-0963">Cytoplasm</keyword>
<feature type="site" description="Substrate discrimination" evidence="4">
    <location>
        <position position="26"/>
    </location>
</feature>
<dbReference type="Pfam" id="PF00817">
    <property type="entry name" value="IMS"/>
    <property type="match status" value="1"/>
</dbReference>
<dbReference type="OrthoDB" id="9808813at2"/>
<dbReference type="SUPFAM" id="SSF56672">
    <property type="entry name" value="DNA/RNA polymerases"/>
    <property type="match status" value="1"/>
</dbReference>
<dbReference type="InterPro" id="IPR050116">
    <property type="entry name" value="DNA_polymerase-Y"/>
</dbReference>
<feature type="active site" evidence="4">
    <location>
        <position position="112"/>
    </location>
</feature>
<comment type="similarity">
    <text evidence="1 4">Belongs to the DNA polymerase type-Y family.</text>
</comment>
<name>A0A318HNT4_9MYCO</name>
<comment type="function">
    <text evidence="2 4">Poorly processive, error-prone DNA polymerase involved in untargeted mutagenesis. Copies undamaged DNA at stalled replication forks, which arise in vivo from mismatched or misaligned primer ends. These misaligned primers can be extended by PolIV. Exhibits no 3'-5' exonuclease (proofreading) activity. May be involved in translesional synthesis, in conjunction with the beta clamp from PolIII.</text>
</comment>
<comment type="catalytic activity">
    <reaction evidence="3 4">
        <text>DNA(n) + a 2'-deoxyribonucleoside 5'-triphosphate = DNA(n+1) + diphosphate</text>
        <dbReference type="Rhea" id="RHEA:22508"/>
        <dbReference type="Rhea" id="RHEA-COMP:17339"/>
        <dbReference type="Rhea" id="RHEA-COMP:17340"/>
        <dbReference type="ChEBI" id="CHEBI:33019"/>
        <dbReference type="ChEBI" id="CHEBI:61560"/>
        <dbReference type="ChEBI" id="CHEBI:173112"/>
        <dbReference type="EC" id="2.7.7.7"/>
    </reaction>
</comment>
<keyword evidence="4" id="KW-0515">Mutator protein</keyword>
<evidence type="ECO:0000313" key="7">
    <source>
        <dbReference type="Proteomes" id="UP000247781"/>
    </source>
</evidence>
<keyword evidence="7" id="KW-1185">Reference proteome</keyword>
<evidence type="ECO:0000259" key="5">
    <source>
        <dbReference type="PROSITE" id="PS50173"/>
    </source>
</evidence>
<feature type="domain" description="UmuC" evidence="5">
    <location>
        <begin position="17"/>
        <end position="193"/>
    </location>
</feature>
<reference evidence="7" key="1">
    <citation type="submission" date="2018-05" db="EMBL/GenBank/DDBJ databases">
        <authorList>
            <person name="Deangelis K."/>
            <person name="Huntemann M."/>
            <person name="Clum A."/>
            <person name="Pillay M."/>
            <person name="Palaniappan K."/>
            <person name="Varghese N."/>
            <person name="Mikhailova N."/>
            <person name="Stamatis D."/>
            <person name="Reddy T."/>
            <person name="Daum C."/>
            <person name="Shapiro N."/>
            <person name="Ivanova N."/>
            <person name="Kyrpides N."/>
            <person name="Woyke T."/>
        </authorList>
    </citation>
    <scope>NUCLEOTIDE SEQUENCE [LARGE SCALE GENOMIC DNA]</scope>
    <source>
        <strain evidence="7">GAS496</strain>
    </source>
</reference>
<keyword evidence="4" id="KW-0234">DNA repair</keyword>
<proteinExistence type="inferred from homology"/>
<comment type="caution">
    <text evidence="6">The sequence shown here is derived from an EMBL/GenBank/DDBJ whole genome shotgun (WGS) entry which is preliminary data.</text>
</comment>
<dbReference type="Gene3D" id="3.30.70.270">
    <property type="match status" value="1"/>
</dbReference>
<dbReference type="InterPro" id="IPR043128">
    <property type="entry name" value="Rev_trsase/Diguanyl_cyclase"/>
</dbReference>
<dbReference type="GO" id="GO:0000287">
    <property type="term" value="F:magnesium ion binding"/>
    <property type="evidence" value="ECO:0007669"/>
    <property type="project" value="UniProtKB-UniRule"/>
</dbReference>
<keyword evidence="4" id="KW-0548">Nucleotidyltransferase</keyword>
<sequence>MFVSRVRSTARPSGATILHADLDSFYASVEQRDDPALRGRPVIVGGGVVLAASYEAKAYGVKTAMGGRQARQLCPHAVVVPPRMSAYSQASDAVFEVFHDTSPVVEPLSVDEAFIDVSGLWRVSGTPVEIGARLRARVRDRVGLPITVGIARTKFLAKVASQEAKPDGLLLVPPDRELAFLHPLPIRRLWGVGVKTAEKLHAHGIETVADVAELSESTLGSMVGGAMGRQLFALSRNIDRRRVVTGVRRRSVGAQRALGRAGNTMSAAEVDAVVINLVDRITRRMRTAGRTGRTVVLRLRFDDFGRATRSHTMPRATASTDAILDTARGLVMAAAPLIAERGLTLVGFAVSNIDREGAQQLELPFENVALCRRPGGSAADTVAIDQAVDMVRQRYGNASLTRGVLLGRDPGLEMPHLPD</sequence>
<dbReference type="Gene3D" id="1.10.150.20">
    <property type="entry name" value="5' to 3' exonuclease, C-terminal subdomain"/>
    <property type="match status" value="1"/>
</dbReference>
<dbReference type="PROSITE" id="PS50173">
    <property type="entry name" value="UMUC"/>
    <property type="match status" value="1"/>
</dbReference>
<evidence type="ECO:0000256" key="3">
    <source>
        <dbReference type="ARBA" id="ARBA00049244"/>
    </source>
</evidence>
<evidence type="ECO:0000313" key="6">
    <source>
        <dbReference type="EMBL" id="PXX13132.1"/>
    </source>
</evidence>
<dbReference type="Proteomes" id="UP000247781">
    <property type="component" value="Unassembled WGS sequence"/>
</dbReference>
<dbReference type="NCBIfam" id="NF003015">
    <property type="entry name" value="PRK03858.1"/>
    <property type="match status" value="1"/>
</dbReference>
<dbReference type="CDD" id="cd03586">
    <property type="entry name" value="PolY_Pol_IV_kappa"/>
    <property type="match status" value="1"/>
</dbReference>
<dbReference type="InterPro" id="IPR024728">
    <property type="entry name" value="PolY_HhH_motif"/>
</dbReference>
<dbReference type="Pfam" id="PF11798">
    <property type="entry name" value="IMS_HHH"/>
    <property type="match status" value="1"/>
</dbReference>
<organism evidence="6 7">
    <name type="scientific">Mycolicibacterium moriokaense</name>
    <dbReference type="NCBI Taxonomy" id="39691"/>
    <lineage>
        <taxon>Bacteria</taxon>
        <taxon>Bacillati</taxon>
        <taxon>Actinomycetota</taxon>
        <taxon>Actinomycetes</taxon>
        <taxon>Mycobacteriales</taxon>
        <taxon>Mycobacteriaceae</taxon>
        <taxon>Mycolicibacterium</taxon>
    </lineage>
</organism>